<feature type="transmembrane region" description="Helical" evidence="1">
    <location>
        <begin position="20"/>
        <end position="37"/>
    </location>
</feature>
<gene>
    <name evidence="2" type="ORF">EVA_08510</name>
</gene>
<evidence type="ECO:0000313" key="2">
    <source>
        <dbReference type="EMBL" id="EJX03385.1"/>
    </source>
</evidence>
<keyword evidence="1" id="KW-1133">Transmembrane helix</keyword>
<comment type="caution">
    <text evidence="2">The sequence shown here is derived from an EMBL/GenBank/DDBJ whole genome shotgun (WGS) entry which is preliminary data.</text>
</comment>
<organism evidence="2">
    <name type="scientific">gut metagenome</name>
    <dbReference type="NCBI Taxonomy" id="749906"/>
    <lineage>
        <taxon>unclassified sequences</taxon>
        <taxon>metagenomes</taxon>
        <taxon>organismal metagenomes</taxon>
    </lineage>
</organism>
<accession>J9GSW8</accession>
<evidence type="ECO:0000256" key="1">
    <source>
        <dbReference type="SAM" id="Phobius"/>
    </source>
</evidence>
<protein>
    <submittedName>
        <fullName evidence="2">Uncharacterized protein</fullName>
    </submittedName>
</protein>
<sequence>MPAPGFHPADGWICRYRMCQAPVVVLPYCFLSFLFWSKKL</sequence>
<reference evidence="2" key="1">
    <citation type="journal article" date="2012" name="PLoS ONE">
        <title>Gene sets for utilization of primary and secondary nutrition supplies in the distal gut of endangered iberian lynx.</title>
        <authorList>
            <person name="Alcaide M."/>
            <person name="Messina E."/>
            <person name="Richter M."/>
            <person name="Bargiela R."/>
            <person name="Peplies J."/>
            <person name="Huws S.A."/>
            <person name="Newbold C.J."/>
            <person name="Golyshin P.N."/>
            <person name="Simon M.A."/>
            <person name="Lopez G."/>
            <person name="Yakimov M.M."/>
            <person name="Ferrer M."/>
        </authorList>
    </citation>
    <scope>NUCLEOTIDE SEQUENCE</scope>
</reference>
<name>J9GSW8_9ZZZZ</name>
<dbReference type="EMBL" id="AMCI01002188">
    <property type="protein sequence ID" value="EJX03385.1"/>
    <property type="molecule type" value="Genomic_DNA"/>
</dbReference>
<dbReference type="AlphaFoldDB" id="J9GSW8"/>
<proteinExistence type="predicted"/>
<keyword evidence="1" id="KW-0472">Membrane</keyword>
<keyword evidence="1" id="KW-0812">Transmembrane</keyword>